<dbReference type="GeneID" id="95988969"/>
<feature type="transmembrane region" description="Helical" evidence="2">
    <location>
        <begin position="73"/>
        <end position="97"/>
    </location>
</feature>
<evidence type="ECO:0000256" key="2">
    <source>
        <dbReference type="SAM" id="Phobius"/>
    </source>
</evidence>
<keyword evidence="2" id="KW-0472">Membrane</keyword>
<keyword evidence="2" id="KW-1133">Transmembrane helix</keyword>
<evidence type="ECO:0000256" key="1">
    <source>
        <dbReference type="SAM" id="MobiDB-lite"/>
    </source>
</evidence>
<proteinExistence type="predicted"/>
<organism evidence="4 5">
    <name type="scientific">Vanrija albida</name>
    <dbReference type="NCBI Taxonomy" id="181172"/>
    <lineage>
        <taxon>Eukaryota</taxon>
        <taxon>Fungi</taxon>
        <taxon>Dikarya</taxon>
        <taxon>Basidiomycota</taxon>
        <taxon>Agaricomycotina</taxon>
        <taxon>Tremellomycetes</taxon>
        <taxon>Trichosporonales</taxon>
        <taxon>Trichosporonaceae</taxon>
        <taxon>Vanrija</taxon>
    </lineage>
</organism>
<dbReference type="InterPro" id="IPR022703">
    <property type="entry name" value="DUF3533"/>
</dbReference>
<dbReference type="Proteomes" id="UP001565368">
    <property type="component" value="Unassembled WGS sequence"/>
</dbReference>
<feature type="transmembrane region" description="Helical" evidence="2">
    <location>
        <begin position="311"/>
        <end position="332"/>
    </location>
</feature>
<protein>
    <recommendedName>
        <fullName evidence="3">DUF3533 domain-containing protein</fullName>
    </recommendedName>
</protein>
<dbReference type="EMBL" id="JBBXJM010000006">
    <property type="protein sequence ID" value="KAL1406235.1"/>
    <property type="molecule type" value="Genomic_DNA"/>
</dbReference>
<evidence type="ECO:0000313" key="4">
    <source>
        <dbReference type="EMBL" id="KAL1406235.1"/>
    </source>
</evidence>
<gene>
    <name evidence="4" type="ORF">Q8F55_007926</name>
</gene>
<dbReference type="PANTHER" id="PTHR34814">
    <property type="entry name" value="NITROSOGUANIDINE RESISTANCE PROTEIN SNG1"/>
    <property type="match status" value="1"/>
</dbReference>
<dbReference type="Pfam" id="PF12051">
    <property type="entry name" value="DUF3533"/>
    <property type="match status" value="1"/>
</dbReference>
<feature type="region of interest" description="Disordered" evidence="1">
    <location>
        <begin position="1"/>
        <end position="46"/>
    </location>
</feature>
<feature type="domain" description="DUF3533" evidence="3">
    <location>
        <begin position="82"/>
        <end position="447"/>
    </location>
</feature>
<comment type="caution">
    <text evidence="4">The sequence shown here is derived from an EMBL/GenBank/DDBJ whole genome shotgun (WGS) entry which is preliminary data.</text>
</comment>
<keyword evidence="5" id="KW-1185">Reference proteome</keyword>
<keyword evidence="2" id="KW-0812">Transmembrane</keyword>
<dbReference type="PANTHER" id="PTHR34814:SF1">
    <property type="entry name" value="NITROSOGUANIDINE RESISTANCE PROTEIN SNG1"/>
    <property type="match status" value="1"/>
</dbReference>
<feature type="transmembrane region" description="Helical" evidence="2">
    <location>
        <begin position="436"/>
        <end position="457"/>
    </location>
</feature>
<name>A0ABR3PV20_9TREE</name>
<feature type="transmembrane region" description="Helical" evidence="2">
    <location>
        <begin position="271"/>
        <end position="290"/>
    </location>
</feature>
<feature type="compositionally biased region" description="Polar residues" evidence="1">
    <location>
        <begin position="1"/>
        <end position="12"/>
    </location>
</feature>
<sequence length="485" mass="53050">MSDHTTPTTPQASDGAPTIAEREDKPHVAPTYTGAGPKDAGAALPSQPGAFAAPPDKYAYHFFSPEVKLFRQVVFKILGSTVVLTIILMWLCLPFYWGSLWKANVYTDKLTVRVIDRDGGPIGQAVSAFLLNQTHLGYFRTPPAELPTFPDVEHDIVQEGAWATVVINTGASDNLTLARASGDASYNGSHAISVVYAHARSETAIGSYLLPYLSADLAGITGRLSTQYAGQYLASIGSNATAVAALAAAPQTITQGVAFTLFNIRPYNQPVATAITLVGLIYMLIFSFIMTMTNNAAREVIGPYLTNRAYIAYRLLAPMALYFVISFFFAMINLPFKIHFGAHFTYAGGFFLWWIVLFLGMTAVGYATEFAITIVGPKFVSFFLVPLIIANVSVVSLPHELQPWIFRYGVAMPFYNCSRIVRTLIFNTKAEFGKDIGILLAWIVVSMFTITGATLWFRRKANPSKKSQAEGQLELERVLSDGRVV</sequence>
<feature type="transmembrane region" description="Helical" evidence="2">
    <location>
        <begin position="344"/>
        <end position="367"/>
    </location>
</feature>
<evidence type="ECO:0000313" key="5">
    <source>
        <dbReference type="Proteomes" id="UP001565368"/>
    </source>
</evidence>
<dbReference type="RefSeq" id="XP_069206179.1">
    <property type="nucleotide sequence ID" value="XM_069356338.1"/>
</dbReference>
<accession>A0ABR3PV20</accession>
<dbReference type="InterPro" id="IPR053001">
    <property type="entry name" value="MNNG_permease-like"/>
</dbReference>
<feature type="transmembrane region" description="Helical" evidence="2">
    <location>
        <begin position="379"/>
        <end position="397"/>
    </location>
</feature>
<evidence type="ECO:0000259" key="3">
    <source>
        <dbReference type="Pfam" id="PF12051"/>
    </source>
</evidence>
<reference evidence="4 5" key="1">
    <citation type="submission" date="2023-08" db="EMBL/GenBank/DDBJ databases">
        <title>Annotated Genome Sequence of Vanrija albida AlHP1.</title>
        <authorList>
            <person name="Herzog R."/>
        </authorList>
    </citation>
    <scope>NUCLEOTIDE SEQUENCE [LARGE SCALE GENOMIC DNA]</scope>
    <source>
        <strain evidence="4 5">AlHP1</strain>
    </source>
</reference>